<protein>
    <recommendedName>
        <fullName evidence="3">Beta-phosphoglucomutase</fullName>
    </recommendedName>
</protein>
<dbReference type="InterPro" id="IPR023214">
    <property type="entry name" value="HAD_sf"/>
</dbReference>
<name>A0A0H5DQJ8_9BACT</name>
<dbReference type="CDD" id="cd07505">
    <property type="entry name" value="HAD_BPGM-like"/>
    <property type="match status" value="1"/>
</dbReference>
<reference evidence="2" key="1">
    <citation type="submission" date="2015-06" db="EMBL/GenBank/DDBJ databases">
        <authorList>
            <person name="Bertelli C."/>
        </authorList>
    </citation>
    <scope>NUCLEOTIDE SEQUENCE [LARGE SCALE GENOMIC DNA]</scope>
    <source>
        <strain evidence="2">CRIB-30</strain>
    </source>
</reference>
<dbReference type="Pfam" id="PF13419">
    <property type="entry name" value="HAD_2"/>
    <property type="match status" value="1"/>
</dbReference>
<dbReference type="PANTHER" id="PTHR18901">
    <property type="entry name" value="2-DEOXYGLUCOSE-6-PHOSPHATE PHOSPHATASE 2"/>
    <property type="match status" value="1"/>
</dbReference>
<accession>A0A0H5DQJ8</accession>
<dbReference type="RefSeq" id="WP_098038675.1">
    <property type="nucleotide sequence ID" value="NZ_CWGJ01000024.1"/>
</dbReference>
<dbReference type="Gene3D" id="1.10.150.240">
    <property type="entry name" value="Putative phosphatase, domain 2"/>
    <property type="match status" value="1"/>
</dbReference>
<sequence length="236" mass="26992">MLSWADSYSLVLFDFDGLLVNTEKVHFKAYTETIQSLGFTLGWDLPKYLETAHFKAEGLEEEIYRQFPELKRKIPEWKNVYRVKRETYLDLLRREEIEWMPGAKELIGALYSKGIKMAVVTHSDRAQIDIIRGKLQELKQIGHWITREDYKNPKPSSDCYRFAIDTLAKEGGAVIGFEDSPRGLTALLGTEAKAVLVTEVAYPDIDSLLKRGAVRMKSLKEAVSRDALELLVDHPV</sequence>
<dbReference type="SUPFAM" id="SSF56784">
    <property type="entry name" value="HAD-like"/>
    <property type="match status" value="1"/>
</dbReference>
<dbReference type="Proteomes" id="UP000220251">
    <property type="component" value="Unassembled WGS sequence"/>
</dbReference>
<keyword evidence="2" id="KW-1185">Reference proteome</keyword>
<dbReference type="SFLD" id="SFLDS00003">
    <property type="entry name" value="Haloacid_Dehalogenase"/>
    <property type="match status" value="1"/>
</dbReference>
<dbReference type="Gene3D" id="3.40.50.1000">
    <property type="entry name" value="HAD superfamily/HAD-like"/>
    <property type="match status" value="1"/>
</dbReference>
<evidence type="ECO:0000313" key="2">
    <source>
        <dbReference type="Proteomes" id="UP000220251"/>
    </source>
</evidence>
<dbReference type="OrthoDB" id="9797743at2"/>
<gene>
    <name evidence="1" type="ORF">ELAC_1480</name>
</gene>
<dbReference type="InterPro" id="IPR023198">
    <property type="entry name" value="PGP-like_dom2"/>
</dbReference>
<dbReference type="InterPro" id="IPR006439">
    <property type="entry name" value="HAD-SF_hydro_IA"/>
</dbReference>
<dbReference type="InterPro" id="IPR036412">
    <property type="entry name" value="HAD-like_sf"/>
</dbReference>
<dbReference type="InterPro" id="IPR041492">
    <property type="entry name" value="HAD_2"/>
</dbReference>
<evidence type="ECO:0000313" key="1">
    <source>
        <dbReference type="EMBL" id="CRX38812.1"/>
    </source>
</evidence>
<organism evidence="1 2">
    <name type="scientific">Estrella lausannensis</name>
    <dbReference type="NCBI Taxonomy" id="483423"/>
    <lineage>
        <taxon>Bacteria</taxon>
        <taxon>Pseudomonadati</taxon>
        <taxon>Chlamydiota</taxon>
        <taxon>Chlamydiia</taxon>
        <taxon>Parachlamydiales</taxon>
        <taxon>Candidatus Criblamydiaceae</taxon>
        <taxon>Estrella</taxon>
    </lineage>
</organism>
<dbReference type="EMBL" id="CWGJ01000024">
    <property type="protein sequence ID" value="CRX38812.1"/>
    <property type="molecule type" value="Genomic_DNA"/>
</dbReference>
<dbReference type="NCBIfam" id="TIGR01509">
    <property type="entry name" value="HAD-SF-IA-v3"/>
    <property type="match status" value="1"/>
</dbReference>
<proteinExistence type="predicted"/>
<dbReference type="AlphaFoldDB" id="A0A0H5DQJ8"/>
<dbReference type="SFLD" id="SFLDG01129">
    <property type="entry name" value="C1.5:_HAD__Beta-PGM__Phosphata"/>
    <property type="match status" value="1"/>
</dbReference>
<dbReference type="PANTHER" id="PTHR18901:SF38">
    <property type="entry name" value="PSEUDOURIDINE-5'-PHOSPHATASE"/>
    <property type="match status" value="1"/>
</dbReference>
<evidence type="ECO:0008006" key="3">
    <source>
        <dbReference type="Google" id="ProtNLM"/>
    </source>
</evidence>